<dbReference type="EMBL" id="CAJOBA010045210">
    <property type="protein sequence ID" value="CAF4174082.1"/>
    <property type="molecule type" value="Genomic_DNA"/>
</dbReference>
<proteinExistence type="predicted"/>
<dbReference type="InterPro" id="IPR029494">
    <property type="entry name" value="DarT"/>
</dbReference>
<keyword evidence="5" id="KW-0238">DNA-binding</keyword>
<dbReference type="Proteomes" id="UP000677228">
    <property type="component" value="Unassembled WGS sequence"/>
</dbReference>
<dbReference type="GO" id="GO:0016779">
    <property type="term" value="F:nucleotidyltransferase activity"/>
    <property type="evidence" value="ECO:0007669"/>
    <property type="project" value="UniProtKB-KW"/>
</dbReference>
<evidence type="ECO:0000313" key="7">
    <source>
        <dbReference type="EMBL" id="CAF1364585.1"/>
    </source>
</evidence>
<dbReference type="PROSITE" id="PS52018">
    <property type="entry name" value="DART"/>
    <property type="match status" value="1"/>
</dbReference>
<reference evidence="7" key="1">
    <citation type="submission" date="2021-02" db="EMBL/GenBank/DDBJ databases">
        <authorList>
            <person name="Nowell W R."/>
        </authorList>
    </citation>
    <scope>NUCLEOTIDE SEQUENCE</scope>
</reference>
<evidence type="ECO:0000256" key="4">
    <source>
        <dbReference type="ARBA" id="ARBA00022695"/>
    </source>
</evidence>
<dbReference type="GO" id="GO:0016757">
    <property type="term" value="F:glycosyltransferase activity"/>
    <property type="evidence" value="ECO:0007669"/>
    <property type="project" value="UniProtKB-KW"/>
</dbReference>
<evidence type="ECO:0000313" key="9">
    <source>
        <dbReference type="Proteomes" id="UP000677228"/>
    </source>
</evidence>
<evidence type="ECO:0000259" key="6">
    <source>
        <dbReference type="PROSITE" id="PS52018"/>
    </source>
</evidence>
<comment type="caution">
    <text evidence="7">The sequence shown here is derived from an EMBL/GenBank/DDBJ whole genome shotgun (WGS) entry which is preliminary data.</text>
</comment>
<dbReference type="AlphaFoldDB" id="A0A8S2F854"/>
<keyword evidence="2" id="KW-0328">Glycosyltransferase</keyword>
<dbReference type="EMBL" id="CAJNOK010023558">
    <property type="protein sequence ID" value="CAF1364585.1"/>
    <property type="molecule type" value="Genomic_DNA"/>
</dbReference>
<evidence type="ECO:0000256" key="5">
    <source>
        <dbReference type="ARBA" id="ARBA00023125"/>
    </source>
</evidence>
<evidence type="ECO:0000256" key="2">
    <source>
        <dbReference type="ARBA" id="ARBA00022676"/>
    </source>
</evidence>
<evidence type="ECO:0000256" key="1">
    <source>
        <dbReference type="ARBA" id="ARBA00022649"/>
    </source>
</evidence>
<keyword evidence="1" id="KW-1277">Toxin-antitoxin system</keyword>
<dbReference type="GO" id="GO:0003677">
    <property type="term" value="F:DNA binding"/>
    <property type="evidence" value="ECO:0007669"/>
    <property type="project" value="UniProtKB-KW"/>
</dbReference>
<dbReference type="Proteomes" id="UP000682733">
    <property type="component" value="Unassembled WGS sequence"/>
</dbReference>
<protein>
    <recommendedName>
        <fullName evidence="6">DarT domain-containing protein</fullName>
    </recommendedName>
</protein>
<name>A0A8S2F854_9BILA</name>
<keyword evidence="3" id="KW-0808">Transferase</keyword>
<evidence type="ECO:0000256" key="3">
    <source>
        <dbReference type="ARBA" id="ARBA00022679"/>
    </source>
</evidence>
<dbReference type="Pfam" id="PF14487">
    <property type="entry name" value="DarT"/>
    <property type="match status" value="1"/>
</dbReference>
<feature type="non-terminal residue" evidence="7">
    <location>
        <position position="1"/>
    </location>
</feature>
<feature type="domain" description="DarT" evidence="6">
    <location>
        <begin position="76"/>
        <end position="272"/>
    </location>
</feature>
<accession>A0A8S2F854</accession>
<gene>
    <name evidence="7" type="ORF">OVA965_LOCUS31392</name>
    <name evidence="8" type="ORF">TMI583_LOCUS32216</name>
</gene>
<organism evidence="7 9">
    <name type="scientific">Didymodactylos carnosus</name>
    <dbReference type="NCBI Taxonomy" id="1234261"/>
    <lineage>
        <taxon>Eukaryota</taxon>
        <taxon>Metazoa</taxon>
        <taxon>Spiralia</taxon>
        <taxon>Gnathifera</taxon>
        <taxon>Rotifera</taxon>
        <taxon>Eurotatoria</taxon>
        <taxon>Bdelloidea</taxon>
        <taxon>Philodinida</taxon>
        <taxon>Philodinidae</taxon>
        <taxon>Didymodactylos</taxon>
    </lineage>
</organism>
<keyword evidence="4" id="KW-0548">Nucleotidyltransferase</keyword>
<sequence length="500" mass="58218">MRPDCLEILLLFEIGNDRIFQQLSSSTAYGRYRDYNKIQEQIKRDNIKLFSKIPSFDYPEELFIKCLNMQKSPWKDYIYHYTHIENAVSIFNEKVLKCRNNVVYFKDSAALNMIPSDEVKSYVPFYFRPHTPNQHINENLGSIEYTTDQFGQDPICPIPIFIKIPLKSIFKCEDIEWKVSVGNMARKRYEYGNTTGIIQQFDFNGVYMDKMSPRQFISSQQEFLIKSKLSLESIDGLEIICQDLSAANCLKCLLDDCNPFKNKIKVNKTLYHEKNSKCIVEQHPNILSIYLQNEKKDGTVILQYNTIDNSEDEISFIKDKFTISASESLTLSVDLKRINYAVFYAHRGQLWLLNSNHQQSEFALPLIKQKLESFLIENINLHDIVTTLKIHPILKYCYEQKINTHSTLEQYTLKIMESFSPKLIAQHESTLKSFYIVLAFHVIGLGQANVENDIEQHYRYSQKIVNEISDLLPSSLPIFELINKIIKSADETTSTLKGQM</sequence>
<evidence type="ECO:0000313" key="8">
    <source>
        <dbReference type="EMBL" id="CAF4174082.1"/>
    </source>
</evidence>